<comment type="subcellular location">
    <subcellularLocation>
        <location evidence="1">Cell membrane</location>
        <topology evidence="1">Multi-pass membrane protein</topology>
    </subcellularLocation>
</comment>
<comment type="caution">
    <text evidence="9">The sequence shown here is derived from an EMBL/GenBank/DDBJ whole genome shotgun (WGS) entry which is preliminary data.</text>
</comment>
<evidence type="ECO:0000313" key="10">
    <source>
        <dbReference type="Proteomes" id="UP000469452"/>
    </source>
</evidence>
<evidence type="ECO:0000313" key="9">
    <source>
        <dbReference type="EMBL" id="KAF0750220.1"/>
    </source>
</evidence>
<reference evidence="9 10" key="1">
    <citation type="submission" date="2019-06" db="EMBL/GenBank/DDBJ databases">
        <title>Genomics analysis of Aphanomyces spp. identifies a new class of oomycete effector associated with host adaptation.</title>
        <authorList>
            <person name="Gaulin E."/>
        </authorList>
    </citation>
    <scope>NUCLEOTIDE SEQUENCE [LARGE SCALE GENOMIC DNA]</scope>
    <source>
        <strain evidence="9 10">E</strain>
    </source>
</reference>
<evidence type="ECO:0000256" key="3">
    <source>
        <dbReference type="ARBA" id="ARBA00022692"/>
    </source>
</evidence>
<dbReference type="EMBL" id="VJMI01012413">
    <property type="protein sequence ID" value="KAF0750220.1"/>
    <property type="molecule type" value="Genomic_DNA"/>
</dbReference>
<evidence type="ECO:0000256" key="4">
    <source>
        <dbReference type="ARBA" id="ARBA00022989"/>
    </source>
</evidence>
<evidence type="ECO:0000256" key="5">
    <source>
        <dbReference type="ARBA" id="ARBA00023136"/>
    </source>
</evidence>
<proteinExistence type="inferred from homology"/>
<protein>
    <submittedName>
        <fullName evidence="9">Uncharacterized protein</fullName>
    </submittedName>
</protein>
<comment type="catalytic activity">
    <reaction evidence="7">
        <text>fluoride(in) = fluoride(out)</text>
        <dbReference type="Rhea" id="RHEA:76159"/>
        <dbReference type="ChEBI" id="CHEBI:17051"/>
    </reaction>
    <physiologicalReaction direction="left-to-right" evidence="7">
        <dbReference type="Rhea" id="RHEA:76160"/>
    </physiologicalReaction>
</comment>
<dbReference type="AlphaFoldDB" id="A0A6A5ADK2"/>
<accession>A0A6A5ADK2</accession>
<evidence type="ECO:0000256" key="8">
    <source>
        <dbReference type="SAM" id="Phobius"/>
    </source>
</evidence>
<organism evidence="9 10">
    <name type="scientific">Aphanomyces astaci</name>
    <name type="common">Crayfish plague agent</name>
    <dbReference type="NCBI Taxonomy" id="112090"/>
    <lineage>
        <taxon>Eukaryota</taxon>
        <taxon>Sar</taxon>
        <taxon>Stramenopiles</taxon>
        <taxon>Oomycota</taxon>
        <taxon>Saprolegniomycetes</taxon>
        <taxon>Saprolegniales</taxon>
        <taxon>Verrucalvaceae</taxon>
        <taxon>Aphanomyces</taxon>
    </lineage>
</organism>
<name>A0A6A5ADK2_APHAT</name>
<keyword evidence="3 8" id="KW-0812">Transmembrane</keyword>
<keyword evidence="5 8" id="KW-0472">Membrane</keyword>
<gene>
    <name evidence="9" type="ORF">AaE_006792</name>
</gene>
<feature type="non-terminal residue" evidence="9">
    <location>
        <position position="1"/>
    </location>
</feature>
<dbReference type="GO" id="GO:0005886">
    <property type="term" value="C:plasma membrane"/>
    <property type="evidence" value="ECO:0007669"/>
    <property type="project" value="UniProtKB-SubCell"/>
</dbReference>
<feature type="transmembrane region" description="Helical" evidence="8">
    <location>
        <begin position="6"/>
        <end position="23"/>
    </location>
</feature>
<evidence type="ECO:0000256" key="6">
    <source>
        <dbReference type="ARBA" id="ARBA00035120"/>
    </source>
</evidence>
<dbReference type="VEuPathDB" id="FungiDB:H257_14023"/>
<evidence type="ECO:0000256" key="7">
    <source>
        <dbReference type="ARBA" id="ARBA00035585"/>
    </source>
</evidence>
<dbReference type="Pfam" id="PF02537">
    <property type="entry name" value="CRCB"/>
    <property type="match status" value="1"/>
</dbReference>
<sequence>PEWVQAAIITGFCGSLSTVSSWINELDGMPVKKAVAYVALSHILAQVVSLAILGSDDGTYSISLGT</sequence>
<dbReference type="Proteomes" id="UP000469452">
    <property type="component" value="Unassembled WGS sequence"/>
</dbReference>
<evidence type="ECO:0000256" key="2">
    <source>
        <dbReference type="ARBA" id="ARBA00022475"/>
    </source>
</evidence>
<feature type="transmembrane region" description="Helical" evidence="8">
    <location>
        <begin position="35"/>
        <end position="54"/>
    </location>
</feature>
<keyword evidence="2" id="KW-1003">Cell membrane</keyword>
<evidence type="ECO:0000256" key="1">
    <source>
        <dbReference type="ARBA" id="ARBA00004651"/>
    </source>
</evidence>
<dbReference type="InterPro" id="IPR003691">
    <property type="entry name" value="FluC"/>
</dbReference>
<comment type="similarity">
    <text evidence="6">Belongs to the fluoride channel Fluc/FEX (TC 1.A.43) family.</text>
</comment>
<keyword evidence="4 8" id="KW-1133">Transmembrane helix</keyword>